<keyword evidence="1" id="KW-0812">Transmembrane</keyword>
<feature type="transmembrane region" description="Helical" evidence="1">
    <location>
        <begin position="311"/>
        <end position="331"/>
    </location>
</feature>
<evidence type="ECO:0000256" key="1">
    <source>
        <dbReference type="SAM" id="Phobius"/>
    </source>
</evidence>
<feature type="chain" id="PRO_5045864911" description="DoxX family protein" evidence="2">
    <location>
        <begin position="20"/>
        <end position="654"/>
    </location>
</feature>
<protein>
    <recommendedName>
        <fullName evidence="5">DoxX family protein</fullName>
    </recommendedName>
</protein>
<keyword evidence="1" id="KW-0472">Membrane</keyword>
<name>A0ABP9H6L7_9FLAO</name>
<dbReference type="EMBL" id="BAABJK010000004">
    <property type="protein sequence ID" value="GAA4962060.1"/>
    <property type="molecule type" value="Genomic_DNA"/>
</dbReference>
<sequence length="654" mass="75244">MKKLLIFLALILICFSVNSQDKKQISRTWISFSQSKDVASDTIKKFKVIAWVKVDTKDDEAWAGIWARVDNKPDEGRGFFDNMRDRPIKSNTWESYVVEGVIDSKSKTLNFGAICLNNGKFFFDKFELYIEDSNGNYQAVPISNANFEEQIKDNVIPKWNQGISKGEQYRVKEFTFKTSKDKVEGSYSVLVEGKGISKNTGSAEAVYPNIGIFILLLYALVLVFALMTYRSSNIENQWSKIGRIGFRFSFIYFLLIIIFENNGAYPFFELLAEKPVELSQNFITWFGESVLKVPYKISTGPNGSGDTTYDYLVVFIVFIVALIGTLIWTLLDRKRTNYDKLYYWLTTAIRYYVGLMLISYGLVKVIQLQFPEPNFYRLLEPYGDSSPMGLAWTFLGFSEGYNMFMGIAEVLAGLLLFRRTLTLGAVITLMTTMNVMAVNYFFDVPVKILSTHLVIMTLFLLWRDIKKVILFLLTNKAVTNVVPIKRPSLKKGFNISLNIIKVLILSYALGYGFYNAKQSQKSYGSKASKPKLYGVYEVTNYVINGDTITNYKSDKLWKNIRFERVGRVQIEKMNKENLYYKVEEDSITNKITFSPSGNTSEAFDFNYTTTEKTLEFSFIHKNDTISGQTKRLGKEDFLLTNRGFHWISEYPYNR</sequence>
<keyword evidence="2" id="KW-0732">Signal</keyword>
<evidence type="ECO:0000256" key="2">
    <source>
        <dbReference type="SAM" id="SignalP"/>
    </source>
</evidence>
<feature type="transmembrane region" description="Helical" evidence="1">
    <location>
        <begin position="390"/>
        <end position="416"/>
    </location>
</feature>
<feature type="transmembrane region" description="Helical" evidence="1">
    <location>
        <begin position="495"/>
        <end position="514"/>
    </location>
</feature>
<feature type="transmembrane region" description="Helical" evidence="1">
    <location>
        <begin position="448"/>
        <end position="465"/>
    </location>
</feature>
<feature type="transmembrane region" description="Helical" evidence="1">
    <location>
        <begin position="206"/>
        <end position="229"/>
    </location>
</feature>
<feature type="transmembrane region" description="Helical" evidence="1">
    <location>
        <begin position="241"/>
        <end position="259"/>
    </location>
</feature>
<reference evidence="4" key="1">
    <citation type="journal article" date="2019" name="Int. J. Syst. Evol. Microbiol.">
        <title>The Global Catalogue of Microorganisms (GCM) 10K type strain sequencing project: providing services to taxonomists for standard genome sequencing and annotation.</title>
        <authorList>
            <consortium name="The Broad Institute Genomics Platform"/>
            <consortium name="The Broad Institute Genome Sequencing Center for Infectious Disease"/>
            <person name="Wu L."/>
            <person name="Ma J."/>
        </authorList>
    </citation>
    <scope>NUCLEOTIDE SEQUENCE [LARGE SCALE GENOMIC DNA]</scope>
    <source>
        <strain evidence="4">JCM 18287</strain>
    </source>
</reference>
<feature type="transmembrane region" description="Helical" evidence="1">
    <location>
        <begin position="351"/>
        <end position="370"/>
    </location>
</feature>
<gene>
    <name evidence="3" type="ORF">GCM10023315_07700</name>
</gene>
<keyword evidence="4" id="KW-1185">Reference proteome</keyword>
<organism evidence="3 4">
    <name type="scientific">Algibacter aquimarinus</name>
    <dbReference type="NCBI Taxonomy" id="1136748"/>
    <lineage>
        <taxon>Bacteria</taxon>
        <taxon>Pseudomonadati</taxon>
        <taxon>Bacteroidota</taxon>
        <taxon>Flavobacteriia</taxon>
        <taxon>Flavobacteriales</taxon>
        <taxon>Flavobacteriaceae</taxon>
        <taxon>Algibacter</taxon>
    </lineage>
</organism>
<dbReference type="Proteomes" id="UP001501692">
    <property type="component" value="Unassembled WGS sequence"/>
</dbReference>
<dbReference type="RefSeq" id="WP_345164726.1">
    <property type="nucleotide sequence ID" value="NZ_BAABJK010000004.1"/>
</dbReference>
<evidence type="ECO:0008006" key="5">
    <source>
        <dbReference type="Google" id="ProtNLM"/>
    </source>
</evidence>
<proteinExistence type="predicted"/>
<evidence type="ECO:0000313" key="4">
    <source>
        <dbReference type="Proteomes" id="UP001501692"/>
    </source>
</evidence>
<feature type="signal peptide" evidence="2">
    <location>
        <begin position="1"/>
        <end position="19"/>
    </location>
</feature>
<evidence type="ECO:0000313" key="3">
    <source>
        <dbReference type="EMBL" id="GAA4962060.1"/>
    </source>
</evidence>
<keyword evidence="1" id="KW-1133">Transmembrane helix</keyword>
<accession>A0ABP9H6L7</accession>
<comment type="caution">
    <text evidence="3">The sequence shown here is derived from an EMBL/GenBank/DDBJ whole genome shotgun (WGS) entry which is preliminary data.</text>
</comment>